<accession>A0A1B6K2E4</accession>
<dbReference type="EMBL" id="GECU01002077">
    <property type="protein sequence ID" value="JAT05630.1"/>
    <property type="molecule type" value="Transcribed_RNA"/>
</dbReference>
<dbReference type="InterPro" id="IPR014710">
    <property type="entry name" value="RmlC-like_jellyroll"/>
</dbReference>
<feature type="compositionally biased region" description="Polar residues" evidence="1">
    <location>
        <begin position="135"/>
        <end position="157"/>
    </location>
</feature>
<proteinExistence type="predicted"/>
<dbReference type="AlphaFoldDB" id="A0A1B6K2E4"/>
<organism evidence="2">
    <name type="scientific">Homalodisca liturata</name>
    <dbReference type="NCBI Taxonomy" id="320908"/>
    <lineage>
        <taxon>Eukaryota</taxon>
        <taxon>Metazoa</taxon>
        <taxon>Ecdysozoa</taxon>
        <taxon>Arthropoda</taxon>
        <taxon>Hexapoda</taxon>
        <taxon>Insecta</taxon>
        <taxon>Pterygota</taxon>
        <taxon>Neoptera</taxon>
        <taxon>Paraneoptera</taxon>
        <taxon>Hemiptera</taxon>
        <taxon>Auchenorrhyncha</taxon>
        <taxon>Membracoidea</taxon>
        <taxon>Cicadellidae</taxon>
        <taxon>Cicadellinae</taxon>
        <taxon>Proconiini</taxon>
        <taxon>Homalodisca</taxon>
    </lineage>
</organism>
<dbReference type="InterPro" id="IPR011051">
    <property type="entry name" value="RmlC_Cupin_sf"/>
</dbReference>
<sequence>MNKVLVSSTPHPKRNHHRFTDLFDDDPVSPITQLDNNPVHKQPVKICISKVKSVKQVTRKNPVLPQNKKNEECASSAVLRELGAVGKTNRMVLSHSRNLYNMYPELIIVDSDEDDTEASSPIDKPQVKKVKRVTKSNAKTGTSAEDTPITQHANSNPELYGKDRPQRRGASKVSDKTIPLGTVNQGPPLDCSENIPATKTKKIVKKSRKAPISKDSSTIVINSEDESKLSRDSVLDNVMCSRKKQCIKLPMIEDLSEEEIITFTPRRIKSNKNKIDTAVAVEESNSNVDKVENNLENMSEIVNTVQQCDKKLPPRRCKKITEIAQVDKNIEHPKNENNCMENSFPKGCVSHFKDIVFKHSTHTGGITANCLKTEKLNFGYIEVTGVFEGKRSNITFTVLEGEVVATWMGASQKLSPGDILHVNTDSGYKFQNVGDNSYARLLYVKENHP</sequence>
<evidence type="ECO:0000256" key="1">
    <source>
        <dbReference type="SAM" id="MobiDB-lite"/>
    </source>
</evidence>
<feature type="region of interest" description="Disordered" evidence="1">
    <location>
        <begin position="1"/>
        <end position="22"/>
    </location>
</feature>
<protein>
    <submittedName>
        <fullName evidence="2">Uncharacterized protein</fullName>
    </submittedName>
</protein>
<reference evidence="2" key="1">
    <citation type="submission" date="2015-11" db="EMBL/GenBank/DDBJ databases">
        <title>De novo transcriptome assembly of four potential Pierce s Disease insect vectors from Arizona vineyards.</title>
        <authorList>
            <person name="Tassone E.E."/>
        </authorList>
    </citation>
    <scope>NUCLEOTIDE SEQUENCE</scope>
</reference>
<evidence type="ECO:0000313" key="2">
    <source>
        <dbReference type="EMBL" id="JAT05630.1"/>
    </source>
</evidence>
<feature type="compositionally biased region" description="Polar residues" evidence="1">
    <location>
        <begin position="1"/>
        <end position="10"/>
    </location>
</feature>
<name>A0A1B6K2E4_9HEMI</name>
<dbReference type="SUPFAM" id="SSF51182">
    <property type="entry name" value="RmlC-like cupins"/>
    <property type="match status" value="1"/>
</dbReference>
<gene>
    <name evidence="2" type="ORF">g.16615</name>
</gene>
<feature type="region of interest" description="Disordered" evidence="1">
    <location>
        <begin position="115"/>
        <end position="194"/>
    </location>
</feature>
<dbReference type="Gene3D" id="2.60.120.10">
    <property type="entry name" value="Jelly Rolls"/>
    <property type="match status" value="1"/>
</dbReference>